<dbReference type="EMBL" id="JH159152">
    <property type="protein sequence ID" value="EGZ24621.1"/>
    <property type="molecule type" value="Genomic_DNA"/>
</dbReference>
<evidence type="ECO:0000313" key="2">
    <source>
        <dbReference type="EMBL" id="EGZ24621.1"/>
    </source>
</evidence>
<dbReference type="AlphaFoldDB" id="G4YZE6"/>
<reference evidence="2 3" key="1">
    <citation type="journal article" date="2006" name="Science">
        <title>Phytophthora genome sequences uncover evolutionary origins and mechanisms of pathogenesis.</title>
        <authorList>
            <person name="Tyler B.M."/>
            <person name="Tripathy S."/>
            <person name="Zhang X."/>
            <person name="Dehal P."/>
            <person name="Jiang R.H."/>
            <person name="Aerts A."/>
            <person name="Arredondo F.D."/>
            <person name="Baxter L."/>
            <person name="Bensasson D."/>
            <person name="Beynon J.L."/>
            <person name="Chapman J."/>
            <person name="Damasceno C.M."/>
            <person name="Dorrance A.E."/>
            <person name="Dou D."/>
            <person name="Dickerman A.W."/>
            <person name="Dubchak I.L."/>
            <person name="Garbelotto M."/>
            <person name="Gijzen M."/>
            <person name="Gordon S.G."/>
            <person name="Govers F."/>
            <person name="Grunwald N.J."/>
            <person name="Huang W."/>
            <person name="Ivors K.L."/>
            <person name="Jones R.W."/>
            <person name="Kamoun S."/>
            <person name="Krampis K."/>
            <person name="Lamour K.H."/>
            <person name="Lee M.K."/>
            <person name="McDonald W.H."/>
            <person name="Medina M."/>
            <person name="Meijer H.J."/>
            <person name="Nordberg E.K."/>
            <person name="Maclean D.J."/>
            <person name="Ospina-Giraldo M.D."/>
            <person name="Morris P.F."/>
            <person name="Phuntumart V."/>
            <person name="Putnam N.H."/>
            <person name="Rash S."/>
            <person name="Rose J.K."/>
            <person name="Sakihama Y."/>
            <person name="Salamov A.A."/>
            <person name="Savidor A."/>
            <person name="Scheuring C.F."/>
            <person name="Smith B.M."/>
            <person name="Sobral B.W."/>
            <person name="Terry A."/>
            <person name="Torto-Alalibo T.A."/>
            <person name="Win J."/>
            <person name="Xu Z."/>
            <person name="Zhang H."/>
            <person name="Grigoriev I.V."/>
            <person name="Rokhsar D.S."/>
            <person name="Boore J.L."/>
        </authorList>
    </citation>
    <scope>NUCLEOTIDE SEQUENCE [LARGE SCALE GENOMIC DNA]</scope>
    <source>
        <strain evidence="2 3">P6497</strain>
    </source>
</reference>
<feature type="transmembrane region" description="Helical" evidence="1">
    <location>
        <begin position="195"/>
        <end position="217"/>
    </location>
</feature>
<dbReference type="GeneID" id="20655925"/>
<organism evidence="2 3">
    <name type="scientific">Phytophthora sojae (strain P6497)</name>
    <name type="common">Soybean stem and root rot agent</name>
    <name type="synonym">Phytophthora megasperma f. sp. glycines</name>
    <dbReference type="NCBI Taxonomy" id="1094619"/>
    <lineage>
        <taxon>Eukaryota</taxon>
        <taxon>Sar</taxon>
        <taxon>Stramenopiles</taxon>
        <taxon>Oomycota</taxon>
        <taxon>Peronosporomycetes</taxon>
        <taxon>Peronosporales</taxon>
        <taxon>Peronosporaceae</taxon>
        <taxon>Phytophthora</taxon>
    </lineage>
</organism>
<dbReference type="KEGG" id="psoj:PHYSODRAFT_485779"/>
<name>G4YZE6_PHYSP</name>
<dbReference type="Proteomes" id="UP000002640">
    <property type="component" value="Unassembled WGS sequence"/>
</dbReference>
<dbReference type="InParanoid" id="G4YZE6"/>
<evidence type="ECO:0000313" key="3">
    <source>
        <dbReference type="Proteomes" id="UP000002640"/>
    </source>
</evidence>
<evidence type="ECO:0000256" key="1">
    <source>
        <dbReference type="SAM" id="Phobius"/>
    </source>
</evidence>
<keyword evidence="1" id="KW-1133">Transmembrane helix</keyword>
<keyword evidence="3" id="KW-1185">Reference proteome</keyword>
<accession>G4YZE6</accession>
<sequence length="272" mass="29922">MVPLTPEVVEAALTAVSYEANYARTVSTRLCLHYINSIRRRVTDSGVTWLIISVDGCESSLVEPTGRCDIYYCRPYKFELQLAQKTPASSDFIVRSIYRTVDQKTVDEIREEESNLDFDMTAGVDVPWQVAGQKKLQLPIDEDDEEENEPWADDVECGSQSAAMEAIAASLRSESVTLSVTEPEQTAAIASGSTAIVAVAGIAIVSASIIVFVLALIKVRWRSRVNATKTRVNRDDSSFRTTANTTPNVSENMVSTASMDDIDVPDNFGFFI</sequence>
<gene>
    <name evidence="2" type="ORF">PHYSODRAFT_485779</name>
</gene>
<dbReference type="RefSeq" id="XP_009519909.1">
    <property type="nucleotide sequence ID" value="XM_009521614.1"/>
</dbReference>
<protein>
    <submittedName>
        <fullName evidence="2">Uncharacterized protein</fullName>
    </submittedName>
</protein>
<keyword evidence="1" id="KW-0472">Membrane</keyword>
<proteinExistence type="predicted"/>
<keyword evidence="1" id="KW-0812">Transmembrane</keyword>